<sequence length="142" mass="16066">YYKNNTVEFPLIPPSAFVFDNCFIYPKNAALFKNQEYVNGSYTFGEVFINNYINATEKDFADFKNGDYSIKKGSRLNKLGMDPVDMSEMGLLNKGSKKNVVVPVIVTLVVLIVIGVIIVLIYLKIKKDKEAERSIVEKKIVV</sequence>
<accession>A2HWK3</accession>
<dbReference type="Proteomes" id="UP000001542">
    <property type="component" value="Unassembled WGS sequence"/>
</dbReference>
<keyword evidence="1" id="KW-0812">Transmembrane</keyword>
<dbReference type="OMA" id="VVIENCE"/>
<proteinExistence type="predicted"/>
<dbReference type="VEuPathDB" id="TrichDB:TVAG_534840"/>
<protein>
    <submittedName>
        <fullName evidence="2">Uncharacterized protein</fullName>
    </submittedName>
</protein>
<keyword evidence="1" id="KW-0472">Membrane</keyword>
<keyword evidence="1" id="KW-1133">Transmembrane helix</keyword>
<organism evidence="2 3">
    <name type="scientific">Trichomonas vaginalis (strain ATCC PRA-98 / G3)</name>
    <dbReference type="NCBI Taxonomy" id="412133"/>
    <lineage>
        <taxon>Eukaryota</taxon>
        <taxon>Metamonada</taxon>
        <taxon>Parabasalia</taxon>
        <taxon>Trichomonadida</taxon>
        <taxon>Trichomonadidae</taxon>
        <taxon>Trichomonas</taxon>
    </lineage>
</organism>
<feature type="transmembrane region" description="Helical" evidence="1">
    <location>
        <begin position="100"/>
        <end position="123"/>
    </location>
</feature>
<dbReference type="SMR" id="A2HWK3"/>
<reference evidence="2" key="1">
    <citation type="submission" date="2006-10" db="EMBL/GenBank/DDBJ databases">
        <authorList>
            <person name="Amadeo P."/>
            <person name="Zhao Q."/>
            <person name="Wortman J."/>
            <person name="Fraser-Liggett C."/>
            <person name="Carlton J."/>
        </authorList>
    </citation>
    <scope>NUCLEOTIDE SEQUENCE</scope>
    <source>
        <strain evidence="2">G3</strain>
    </source>
</reference>
<gene>
    <name evidence="2" type="ORF">TVAG_534840</name>
</gene>
<dbReference type="OrthoDB" id="6053299at2759"/>
<evidence type="ECO:0000313" key="2">
    <source>
        <dbReference type="EMBL" id="EAX66214.1"/>
    </source>
</evidence>
<dbReference type="VEuPathDB" id="TrichDB:TVAGG3_0725690"/>
<dbReference type="AlphaFoldDB" id="A2HWK3"/>
<feature type="non-terminal residue" evidence="2">
    <location>
        <position position="1"/>
    </location>
</feature>
<keyword evidence="3" id="KW-1185">Reference proteome</keyword>
<dbReference type="EMBL" id="DS146700">
    <property type="protein sequence ID" value="EAX66214.1"/>
    <property type="molecule type" value="Genomic_DNA"/>
</dbReference>
<dbReference type="InParanoid" id="A2HWK3"/>
<reference evidence="2" key="2">
    <citation type="journal article" date="2007" name="Science">
        <title>Draft genome sequence of the sexually transmitted pathogen Trichomonas vaginalis.</title>
        <authorList>
            <person name="Carlton J.M."/>
            <person name="Hirt R.P."/>
            <person name="Silva J.C."/>
            <person name="Delcher A.L."/>
            <person name="Schatz M."/>
            <person name="Zhao Q."/>
            <person name="Wortman J.R."/>
            <person name="Bidwell S.L."/>
            <person name="Alsmark U.C.M."/>
            <person name="Besteiro S."/>
            <person name="Sicheritz-Ponten T."/>
            <person name="Noel C.J."/>
            <person name="Dacks J.B."/>
            <person name="Foster P.G."/>
            <person name="Simillion C."/>
            <person name="Van de Peer Y."/>
            <person name="Miranda-Saavedra D."/>
            <person name="Barton G.J."/>
            <person name="Westrop G.D."/>
            <person name="Mueller S."/>
            <person name="Dessi D."/>
            <person name="Fiori P.L."/>
            <person name="Ren Q."/>
            <person name="Paulsen I."/>
            <person name="Zhang H."/>
            <person name="Bastida-Corcuera F.D."/>
            <person name="Simoes-Barbosa A."/>
            <person name="Brown M.T."/>
            <person name="Hayes R.D."/>
            <person name="Mukherjee M."/>
            <person name="Okumura C.Y."/>
            <person name="Schneider R."/>
            <person name="Smith A.J."/>
            <person name="Vanacova S."/>
            <person name="Villalvazo M."/>
            <person name="Haas B.J."/>
            <person name="Pertea M."/>
            <person name="Feldblyum T.V."/>
            <person name="Utterback T.R."/>
            <person name="Shu C.L."/>
            <person name="Osoegawa K."/>
            <person name="de Jong P.J."/>
            <person name="Hrdy I."/>
            <person name="Horvathova L."/>
            <person name="Zubacova Z."/>
            <person name="Dolezal P."/>
            <person name="Malik S.B."/>
            <person name="Logsdon J.M. Jr."/>
            <person name="Henze K."/>
            <person name="Gupta A."/>
            <person name="Wang C.C."/>
            <person name="Dunne R.L."/>
            <person name="Upcroft J.A."/>
            <person name="Upcroft P."/>
            <person name="White O."/>
            <person name="Salzberg S.L."/>
            <person name="Tang P."/>
            <person name="Chiu C.-H."/>
            <person name="Lee Y.-S."/>
            <person name="Embley T.M."/>
            <person name="Coombs G.H."/>
            <person name="Mottram J.C."/>
            <person name="Tachezy J."/>
            <person name="Fraser-Liggett C.M."/>
            <person name="Johnson P.J."/>
        </authorList>
    </citation>
    <scope>NUCLEOTIDE SEQUENCE [LARGE SCALE GENOMIC DNA]</scope>
    <source>
        <strain evidence="2">G3</strain>
    </source>
</reference>
<name>A2HWK3_TRIV3</name>
<evidence type="ECO:0000256" key="1">
    <source>
        <dbReference type="SAM" id="Phobius"/>
    </source>
</evidence>
<evidence type="ECO:0000313" key="3">
    <source>
        <dbReference type="Proteomes" id="UP000001542"/>
    </source>
</evidence>